<dbReference type="GO" id="GO:0020037">
    <property type="term" value="F:heme binding"/>
    <property type="evidence" value="ECO:0007669"/>
    <property type="project" value="InterPro"/>
</dbReference>
<dbReference type="Proteomes" id="UP001291623">
    <property type="component" value="Unassembled WGS sequence"/>
</dbReference>
<dbReference type="AlphaFoldDB" id="A0AAE1SC60"/>
<dbReference type="InterPro" id="IPR036396">
    <property type="entry name" value="Cyt_P450_sf"/>
</dbReference>
<dbReference type="InterPro" id="IPR002401">
    <property type="entry name" value="Cyt_P450_E_grp-I"/>
</dbReference>
<dbReference type="Gene3D" id="1.10.630.10">
    <property type="entry name" value="Cytochrome P450"/>
    <property type="match status" value="1"/>
</dbReference>
<accession>A0AAE1SC60</accession>
<feature type="binding site" description="axial binding residue" evidence="10">
    <location>
        <position position="371"/>
    </location>
    <ligand>
        <name>heme</name>
        <dbReference type="ChEBI" id="CHEBI:30413"/>
    </ligand>
    <ligandPart>
        <name>Fe</name>
        <dbReference type="ChEBI" id="CHEBI:18248"/>
    </ligandPart>
</feature>
<keyword evidence="5" id="KW-0444">Lipid biosynthesis</keyword>
<evidence type="ECO:0000256" key="11">
    <source>
        <dbReference type="RuleBase" id="RU000461"/>
    </source>
</evidence>
<evidence type="ECO:0000256" key="7">
    <source>
        <dbReference type="ARBA" id="ARBA00023002"/>
    </source>
</evidence>
<evidence type="ECO:0000313" key="14">
    <source>
        <dbReference type="Proteomes" id="UP001291623"/>
    </source>
</evidence>
<dbReference type="CDD" id="cd11043">
    <property type="entry name" value="CYP90-like"/>
    <property type="match status" value="1"/>
</dbReference>
<dbReference type="PANTHER" id="PTHR24286">
    <property type="entry name" value="CYTOCHROME P450 26"/>
    <property type="match status" value="1"/>
</dbReference>
<reference evidence="13" key="1">
    <citation type="submission" date="2023-12" db="EMBL/GenBank/DDBJ databases">
        <title>Genome assembly of Anisodus tanguticus.</title>
        <authorList>
            <person name="Wang Y.-J."/>
        </authorList>
    </citation>
    <scope>NUCLEOTIDE SEQUENCE</scope>
    <source>
        <strain evidence="13">KB-2021</strain>
        <tissue evidence="13">Leaf</tissue>
    </source>
</reference>
<comment type="caution">
    <text evidence="13">The sequence shown here is derived from an EMBL/GenBank/DDBJ whole genome shotgun (WGS) entry which is preliminary data.</text>
</comment>
<comment type="similarity">
    <text evidence="2 11">Belongs to the cytochrome P450 family.</text>
</comment>
<evidence type="ECO:0000256" key="5">
    <source>
        <dbReference type="ARBA" id="ARBA00022955"/>
    </source>
</evidence>
<dbReference type="PRINTS" id="PR00385">
    <property type="entry name" value="P450"/>
</dbReference>
<dbReference type="GO" id="GO:0016020">
    <property type="term" value="C:membrane"/>
    <property type="evidence" value="ECO:0007669"/>
    <property type="project" value="UniProtKB-SubCell"/>
</dbReference>
<dbReference type="Pfam" id="PF00067">
    <property type="entry name" value="p450"/>
    <property type="match status" value="2"/>
</dbReference>
<dbReference type="PROSITE" id="PS00086">
    <property type="entry name" value="CYTOCHROME_P450"/>
    <property type="match status" value="1"/>
</dbReference>
<evidence type="ECO:0000313" key="13">
    <source>
        <dbReference type="EMBL" id="KAK4368038.1"/>
    </source>
</evidence>
<evidence type="ECO:0008006" key="15">
    <source>
        <dbReference type="Google" id="ProtNLM"/>
    </source>
</evidence>
<keyword evidence="11" id="KW-0503">Monooxygenase</keyword>
<keyword evidence="5" id="KW-0752">Steroid biosynthesis</keyword>
<keyword evidence="10 11" id="KW-0349">Heme</keyword>
<dbReference type="InterPro" id="IPR001128">
    <property type="entry name" value="Cyt_P450"/>
</dbReference>
<dbReference type="PRINTS" id="PR00463">
    <property type="entry name" value="EP450I"/>
</dbReference>
<dbReference type="GO" id="GO:0016705">
    <property type="term" value="F:oxidoreductase activity, acting on paired donors, with incorporation or reduction of molecular oxygen"/>
    <property type="evidence" value="ECO:0007669"/>
    <property type="project" value="InterPro"/>
</dbReference>
<comment type="subcellular location">
    <subcellularLocation>
        <location evidence="1">Membrane</location>
        <topology evidence="1">Single-pass membrane protein</topology>
    </subcellularLocation>
</comment>
<dbReference type="GO" id="GO:0004497">
    <property type="term" value="F:monooxygenase activity"/>
    <property type="evidence" value="ECO:0007669"/>
    <property type="project" value="UniProtKB-KW"/>
</dbReference>
<dbReference type="GO" id="GO:0005506">
    <property type="term" value="F:iron ion binding"/>
    <property type="evidence" value="ECO:0007669"/>
    <property type="project" value="InterPro"/>
</dbReference>
<evidence type="ECO:0000256" key="2">
    <source>
        <dbReference type="ARBA" id="ARBA00010617"/>
    </source>
</evidence>
<keyword evidence="9" id="KW-0472">Membrane</keyword>
<gene>
    <name evidence="13" type="ORF">RND71_011830</name>
</gene>
<dbReference type="SUPFAM" id="SSF48264">
    <property type="entry name" value="Cytochrome P450"/>
    <property type="match status" value="1"/>
</dbReference>
<dbReference type="InterPro" id="IPR017972">
    <property type="entry name" value="Cyt_P450_CS"/>
</dbReference>
<dbReference type="PANTHER" id="PTHR24286:SF194">
    <property type="entry name" value="STEROID (22S)-HYDROXYLASE"/>
    <property type="match status" value="1"/>
</dbReference>
<dbReference type="GO" id="GO:0016132">
    <property type="term" value="P:brassinosteroid biosynthetic process"/>
    <property type="evidence" value="ECO:0007669"/>
    <property type="project" value="TreeGrafter"/>
</dbReference>
<organism evidence="13 14">
    <name type="scientific">Anisodus tanguticus</name>
    <dbReference type="NCBI Taxonomy" id="243964"/>
    <lineage>
        <taxon>Eukaryota</taxon>
        <taxon>Viridiplantae</taxon>
        <taxon>Streptophyta</taxon>
        <taxon>Embryophyta</taxon>
        <taxon>Tracheophyta</taxon>
        <taxon>Spermatophyta</taxon>
        <taxon>Magnoliopsida</taxon>
        <taxon>eudicotyledons</taxon>
        <taxon>Gunneridae</taxon>
        <taxon>Pentapetalae</taxon>
        <taxon>asterids</taxon>
        <taxon>lamiids</taxon>
        <taxon>Solanales</taxon>
        <taxon>Solanaceae</taxon>
        <taxon>Solanoideae</taxon>
        <taxon>Hyoscyameae</taxon>
        <taxon>Anisodus</taxon>
    </lineage>
</organism>
<evidence type="ECO:0000256" key="8">
    <source>
        <dbReference type="ARBA" id="ARBA00023004"/>
    </source>
</evidence>
<evidence type="ECO:0000256" key="10">
    <source>
        <dbReference type="PIRSR" id="PIRSR602401-1"/>
    </source>
</evidence>
<comment type="cofactor">
    <cofactor evidence="10">
        <name>heme</name>
        <dbReference type="ChEBI" id="CHEBI:30413"/>
    </cofactor>
</comment>
<keyword evidence="7 11" id="KW-0560">Oxidoreductase</keyword>
<feature type="region of interest" description="Disordered" evidence="12">
    <location>
        <begin position="330"/>
        <end position="361"/>
    </location>
</feature>
<evidence type="ECO:0000256" key="9">
    <source>
        <dbReference type="ARBA" id="ARBA00023136"/>
    </source>
</evidence>
<evidence type="ECO:0000256" key="12">
    <source>
        <dbReference type="SAM" id="MobiDB-lite"/>
    </source>
</evidence>
<proteinExistence type="inferred from homology"/>
<evidence type="ECO:0000256" key="1">
    <source>
        <dbReference type="ARBA" id="ARBA00004167"/>
    </source>
</evidence>
<dbReference type="GO" id="GO:0016125">
    <property type="term" value="P:sterol metabolic process"/>
    <property type="evidence" value="ECO:0007669"/>
    <property type="project" value="TreeGrafter"/>
</dbReference>
<keyword evidence="4 10" id="KW-0479">Metal-binding</keyword>
<feature type="compositionally biased region" description="Low complexity" evidence="12">
    <location>
        <begin position="340"/>
        <end position="358"/>
    </location>
</feature>
<evidence type="ECO:0000256" key="4">
    <source>
        <dbReference type="ARBA" id="ARBA00022723"/>
    </source>
</evidence>
<keyword evidence="3" id="KW-0812">Transmembrane</keyword>
<dbReference type="EMBL" id="JAVYJV010000006">
    <property type="protein sequence ID" value="KAK4368038.1"/>
    <property type="molecule type" value="Genomic_DNA"/>
</dbReference>
<keyword evidence="8 10" id="KW-0408">Iron</keyword>
<keyword evidence="14" id="KW-1185">Reference proteome</keyword>
<name>A0AAE1SC60_9SOLA</name>
<evidence type="ECO:0000256" key="6">
    <source>
        <dbReference type="ARBA" id="ARBA00022989"/>
    </source>
</evidence>
<sequence length="431" mass="48910">MGWPFLGETIGYLRPYSATTIGDFMQDHISRYGKIYKSNLFGEPTIVSADAGLNRYILQNEGRLFECSYPRSIGEILGKWSMLVQVGQMHRDMRMISLNFLSNARLRNQLLSEVEKHTLLVLGSWKEDSVVCAQDEAKKFTFNFMAEHIMSLQPGNPKTEQLKKEYITFMKGVVSAPLNFPGTAYRKALQGKMEERLNEMNGNENDLLGWVLKNSNLSKEQILDLLLSLLFAGHETSSVAIALSIYFLQNCPGAVQQLTEEHLEISRAKKQSGETELNWDDYKKMEFTQCVIGETLRLGNVVRFLHRKAVKDVRYKVHLDPSLFGRPHQFDPWRWQNKQGSPSGKEGSTGTSSTTKSSNNFMPFGGGPRLCAGSELAKLEMAIFIHYLVLNFHCQLAAPDQAFAYPYVDFPNGLPIKIQHRQINHDTRPDS</sequence>
<evidence type="ECO:0000256" key="3">
    <source>
        <dbReference type="ARBA" id="ARBA00022692"/>
    </source>
</evidence>
<protein>
    <recommendedName>
        <fullName evidence="15">Cytochrome P450 90B1</fullName>
    </recommendedName>
</protein>
<keyword evidence="6" id="KW-1133">Transmembrane helix</keyword>
<keyword evidence="5" id="KW-0443">Lipid metabolism</keyword>
<dbReference type="GO" id="GO:0010268">
    <property type="term" value="P:brassinosteroid homeostasis"/>
    <property type="evidence" value="ECO:0007669"/>
    <property type="project" value="TreeGrafter"/>
</dbReference>